<dbReference type="EMBL" id="JAODAN010000007">
    <property type="protein sequence ID" value="KAK1923308.1"/>
    <property type="molecule type" value="Genomic_DNA"/>
</dbReference>
<evidence type="ECO:0000259" key="2">
    <source>
        <dbReference type="PROSITE" id="PS51673"/>
    </source>
</evidence>
<organism evidence="3 4">
    <name type="scientific">Papiliotrema laurentii</name>
    <name type="common">Cryptococcus laurentii</name>
    <dbReference type="NCBI Taxonomy" id="5418"/>
    <lineage>
        <taxon>Eukaryota</taxon>
        <taxon>Fungi</taxon>
        <taxon>Dikarya</taxon>
        <taxon>Basidiomycota</taxon>
        <taxon>Agaricomycotina</taxon>
        <taxon>Tremellomycetes</taxon>
        <taxon>Tremellales</taxon>
        <taxon>Rhynchogastremaceae</taxon>
        <taxon>Papiliotrema</taxon>
    </lineage>
</organism>
<dbReference type="Proteomes" id="UP001182556">
    <property type="component" value="Unassembled WGS sequence"/>
</dbReference>
<evidence type="ECO:0000313" key="3">
    <source>
        <dbReference type="EMBL" id="KAK1923308.1"/>
    </source>
</evidence>
<dbReference type="InterPro" id="IPR024771">
    <property type="entry name" value="SUZ"/>
</dbReference>
<keyword evidence="4" id="KW-1185">Reference proteome</keyword>
<gene>
    <name evidence="3" type="ORF">DB88DRAFT_494590</name>
</gene>
<accession>A0AAD9FPU7</accession>
<dbReference type="PANTHER" id="PTHR31796:SF2">
    <property type="entry name" value="SUZ DOMAIN-CONTAINING PROTEIN 1"/>
    <property type="match status" value="1"/>
</dbReference>
<dbReference type="InterPro" id="IPR039228">
    <property type="entry name" value="SZRD1"/>
</dbReference>
<dbReference type="Pfam" id="PF12752">
    <property type="entry name" value="SUZ"/>
    <property type="match status" value="1"/>
</dbReference>
<feature type="domain" description="SUZ" evidence="2">
    <location>
        <begin position="83"/>
        <end position="148"/>
    </location>
</feature>
<proteinExistence type="predicted"/>
<feature type="compositionally biased region" description="Gly residues" evidence="1">
    <location>
        <begin position="200"/>
        <end position="214"/>
    </location>
</feature>
<comment type="caution">
    <text evidence="3">The sequence shown here is derived from an EMBL/GenBank/DDBJ whole genome shotgun (WGS) entry which is preliminary data.</text>
</comment>
<name>A0AAD9FPU7_PAPLA</name>
<dbReference type="AlphaFoldDB" id="A0AAD9FPU7"/>
<feature type="compositionally biased region" description="Polar residues" evidence="1">
    <location>
        <begin position="115"/>
        <end position="127"/>
    </location>
</feature>
<reference evidence="3" key="1">
    <citation type="submission" date="2023-02" db="EMBL/GenBank/DDBJ databases">
        <title>Identification and recombinant expression of a fungal hydrolase from Papiliotrema laurentii that hydrolyzes apple cutin and clears colloidal polyester polyurethane.</title>
        <authorList>
            <consortium name="DOE Joint Genome Institute"/>
            <person name="Roman V.A."/>
            <person name="Bojanowski C."/>
            <person name="Crable B.R."/>
            <person name="Wagner D.N."/>
            <person name="Hung C.S."/>
            <person name="Nadeau L.J."/>
            <person name="Schratz L."/>
            <person name="Haridas S."/>
            <person name="Pangilinan J."/>
            <person name="Lipzen A."/>
            <person name="Na H."/>
            <person name="Yan M."/>
            <person name="Ng V."/>
            <person name="Grigoriev I.V."/>
            <person name="Spatafora J.W."/>
            <person name="Barlow D."/>
            <person name="Biffinger J."/>
            <person name="Kelley-Loughnane N."/>
            <person name="Varaljay V.A."/>
            <person name="Crookes-Goodson W.J."/>
        </authorList>
    </citation>
    <scope>NUCLEOTIDE SEQUENCE</scope>
    <source>
        <strain evidence="3">5307AH</strain>
    </source>
</reference>
<dbReference type="PROSITE" id="PS51673">
    <property type="entry name" value="SUZ"/>
    <property type="match status" value="1"/>
</dbReference>
<feature type="compositionally biased region" description="Gly residues" evidence="1">
    <location>
        <begin position="227"/>
        <end position="239"/>
    </location>
</feature>
<feature type="region of interest" description="Disordered" evidence="1">
    <location>
        <begin position="1"/>
        <end position="239"/>
    </location>
</feature>
<sequence length="239" mass="25813">MSHDPSRARQDRDEEDWEAGIEDGVNKNLRPSARSFVPRPPGPPSSQPGPSRGQHNAPREDEDDWFDSGRPVSNRQLWDSANKAPGPTLLMPRPEHGSMPVNQIKILRRDPNAGQKKSPSPTVTNQKTMEERAQEYRRARERIFGKEAEDDKPSSPVGGAGPNMGQGERSGTNSPKGDFAFVPTQVRKSLATPGERPRQGGPGGQGNGRAPGGEGESRRIVRQPRGPGQGGGFGGRGAH</sequence>
<feature type="compositionally biased region" description="Pro residues" evidence="1">
    <location>
        <begin position="38"/>
        <end position="47"/>
    </location>
</feature>
<evidence type="ECO:0000313" key="4">
    <source>
        <dbReference type="Proteomes" id="UP001182556"/>
    </source>
</evidence>
<feature type="compositionally biased region" description="Basic and acidic residues" evidence="1">
    <location>
        <begin position="128"/>
        <end position="153"/>
    </location>
</feature>
<dbReference type="PANTHER" id="PTHR31796">
    <property type="entry name" value="SUZ DOMAIN-CONTAINING PROTEIN 1"/>
    <property type="match status" value="1"/>
</dbReference>
<evidence type="ECO:0000256" key="1">
    <source>
        <dbReference type="SAM" id="MobiDB-lite"/>
    </source>
</evidence>
<protein>
    <recommendedName>
        <fullName evidence="2">SUZ domain-containing protein</fullName>
    </recommendedName>
</protein>
<feature type="compositionally biased region" description="Basic and acidic residues" evidence="1">
    <location>
        <begin position="1"/>
        <end position="12"/>
    </location>
</feature>